<dbReference type="AlphaFoldDB" id="A0A518G5W9"/>
<gene>
    <name evidence="4" type="primary">fabH_2</name>
    <name evidence="4" type="ORF">Q31a_23000</name>
</gene>
<reference evidence="4 5" key="1">
    <citation type="submission" date="2019-02" db="EMBL/GenBank/DDBJ databases">
        <title>Deep-cultivation of Planctomycetes and their phenomic and genomic characterization uncovers novel biology.</title>
        <authorList>
            <person name="Wiegand S."/>
            <person name="Jogler M."/>
            <person name="Boedeker C."/>
            <person name="Pinto D."/>
            <person name="Vollmers J."/>
            <person name="Rivas-Marin E."/>
            <person name="Kohn T."/>
            <person name="Peeters S.H."/>
            <person name="Heuer A."/>
            <person name="Rast P."/>
            <person name="Oberbeckmann S."/>
            <person name="Bunk B."/>
            <person name="Jeske O."/>
            <person name="Meyerdierks A."/>
            <person name="Storesund J.E."/>
            <person name="Kallscheuer N."/>
            <person name="Luecker S."/>
            <person name="Lage O.M."/>
            <person name="Pohl T."/>
            <person name="Merkel B.J."/>
            <person name="Hornburger P."/>
            <person name="Mueller R.-W."/>
            <person name="Bruemmer F."/>
            <person name="Labrenz M."/>
            <person name="Spormann A.M."/>
            <person name="Op den Camp H."/>
            <person name="Overmann J."/>
            <person name="Amann R."/>
            <person name="Jetten M.S.M."/>
            <person name="Mascher T."/>
            <person name="Medema M.H."/>
            <person name="Devos D.P."/>
            <person name="Kaster A.-K."/>
            <person name="Ovreas L."/>
            <person name="Rohde M."/>
            <person name="Galperin M.Y."/>
            <person name="Jogler C."/>
        </authorList>
    </citation>
    <scope>NUCLEOTIDE SEQUENCE [LARGE SCALE GENOMIC DNA]</scope>
    <source>
        <strain evidence="4 5">Q31a</strain>
    </source>
</reference>
<keyword evidence="2 4" id="KW-0012">Acyltransferase</keyword>
<dbReference type="OrthoDB" id="9788274at2"/>
<dbReference type="Proteomes" id="UP000318017">
    <property type="component" value="Chromosome"/>
</dbReference>
<evidence type="ECO:0000259" key="3">
    <source>
        <dbReference type="Pfam" id="PF08541"/>
    </source>
</evidence>
<dbReference type="KEGG" id="ahel:Q31a_23000"/>
<dbReference type="GO" id="GO:0044550">
    <property type="term" value="P:secondary metabolite biosynthetic process"/>
    <property type="evidence" value="ECO:0007669"/>
    <property type="project" value="TreeGrafter"/>
</dbReference>
<evidence type="ECO:0000256" key="1">
    <source>
        <dbReference type="ARBA" id="ARBA00022679"/>
    </source>
</evidence>
<keyword evidence="5" id="KW-1185">Reference proteome</keyword>
<accession>A0A518G5W9</accession>
<dbReference type="Gene3D" id="3.40.47.10">
    <property type="match status" value="2"/>
</dbReference>
<feature type="domain" description="Beta-ketoacyl-[acyl-carrier-protein] synthase III C-terminal" evidence="3">
    <location>
        <begin position="260"/>
        <end position="346"/>
    </location>
</feature>
<dbReference type="RefSeq" id="WP_145077313.1">
    <property type="nucleotide sequence ID" value="NZ_CP036298.1"/>
</dbReference>
<dbReference type="EC" id="2.3.1.180" evidence="4"/>
<evidence type="ECO:0000313" key="4">
    <source>
        <dbReference type="EMBL" id="QDV23987.1"/>
    </source>
</evidence>
<evidence type="ECO:0000313" key="5">
    <source>
        <dbReference type="Proteomes" id="UP000318017"/>
    </source>
</evidence>
<proteinExistence type="predicted"/>
<dbReference type="EMBL" id="CP036298">
    <property type="protein sequence ID" value="QDV23987.1"/>
    <property type="molecule type" value="Genomic_DNA"/>
</dbReference>
<dbReference type="GO" id="GO:0033818">
    <property type="term" value="F:beta-ketoacyl-acyl-carrier-protein synthase III activity"/>
    <property type="evidence" value="ECO:0007669"/>
    <property type="project" value="UniProtKB-EC"/>
</dbReference>
<dbReference type="InterPro" id="IPR013747">
    <property type="entry name" value="ACP_syn_III_C"/>
</dbReference>
<keyword evidence="1 4" id="KW-0808">Transferase</keyword>
<dbReference type="SUPFAM" id="SSF53901">
    <property type="entry name" value="Thiolase-like"/>
    <property type="match status" value="1"/>
</dbReference>
<organism evidence="4 5">
    <name type="scientific">Aureliella helgolandensis</name>
    <dbReference type="NCBI Taxonomy" id="2527968"/>
    <lineage>
        <taxon>Bacteria</taxon>
        <taxon>Pseudomonadati</taxon>
        <taxon>Planctomycetota</taxon>
        <taxon>Planctomycetia</taxon>
        <taxon>Pirellulales</taxon>
        <taxon>Pirellulaceae</taxon>
        <taxon>Aureliella</taxon>
    </lineage>
</organism>
<sequence length="369" mass="38731">MHFERVHIEALGFTLPPEIVTSSAIEQALAPTYERLRLPEGRLALMSGIEERRFWPRGTSIGEPSVRSARQALEGAGVSPAEIGCLIHASVCRDYLEPATACRIHAELGLSPQCWVYDVSNACLGLLSGMVQIATLIESGAIRAGIVVGTESGRNLVEATIQSLNDDTTLTRQTIKPSFASLTIGSGSCAVLLTHRDLSRSGNRLLSCVARAECQHHQLCQSDTDQAGAAMQPLMQTDSELLLRAGVSVGESTYAELVAAGHPAGSFDASVCHQVGTAHRRLMLESLGLPAAQDYSTFAWLGNTGAVALPTALAMGIRAGFISAGKKVALLGIGSGINSVMMATEWDQPLASGEIDASAAARLQSGLGA</sequence>
<evidence type="ECO:0000256" key="2">
    <source>
        <dbReference type="ARBA" id="ARBA00023315"/>
    </source>
</evidence>
<name>A0A518G5W9_9BACT</name>
<dbReference type="Pfam" id="PF08541">
    <property type="entry name" value="ACP_syn_III_C"/>
    <property type="match status" value="1"/>
</dbReference>
<dbReference type="PANTHER" id="PTHR34069:SF3">
    <property type="entry name" value="ACYL-COA:ACYL-COA ALKYLTRANSFERASE"/>
    <property type="match status" value="1"/>
</dbReference>
<dbReference type="PANTHER" id="PTHR34069">
    <property type="entry name" value="3-OXOACYL-[ACYL-CARRIER-PROTEIN] SYNTHASE 3"/>
    <property type="match status" value="1"/>
</dbReference>
<dbReference type="InterPro" id="IPR016039">
    <property type="entry name" value="Thiolase-like"/>
</dbReference>
<dbReference type="NCBIfam" id="NF006720">
    <property type="entry name" value="PRK09258.1"/>
    <property type="match status" value="1"/>
</dbReference>
<protein>
    <submittedName>
        <fullName evidence="4">3-oxoacyl-[acyl-carrier-protein] synthase 3</fullName>
        <ecNumber evidence="4">2.3.1.180</ecNumber>
    </submittedName>
</protein>